<sequence length="76" mass="8645">MDDGAFNAHWIDDKCCRDYKIGNIILRDVPDDLVLRHTKFRGLYGGYGGLATGNVLEFMESCYIEASVLTITRRED</sequence>
<organism evidence="1">
    <name type="scientific">viral metagenome</name>
    <dbReference type="NCBI Taxonomy" id="1070528"/>
    <lineage>
        <taxon>unclassified sequences</taxon>
        <taxon>metagenomes</taxon>
        <taxon>organismal metagenomes</taxon>
    </lineage>
</organism>
<reference evidence="1" key="1">
    <citation type="submission" date="2020-03" db="EMBL/GenBank/DDBJ databases">
        <title>The deep terrestrial virosphere.</title>
        <authorList>
            <person name="Holmfeldt K."/>
            <person name="Nilsson E."/>
            <person name="Simone D."/>
            <person name="Lopez-Fernandez M."/>
            <person name="Wu X."/>
            <person name="de Brujin I."/>
            <person name="Lundin D."/>
            <person name="Andersson A."/>
            <person name="Bertilsson S."/>
            <person name="Dopson M."/>
        </authorList>
    </citation>
    <scope>NUCLEOTIDE SEQUENCE</scope>
    <source>
        <strain evidence="1">MM415A02949</strain>
    </source>
</reference>
<evidence type="ECO:0000313" key="1">
    <source>
        <dbReference type="EMBL" id="QJA72017.1"/>
    </source>
</evidence>
<dbReference type="AlphaFoldDB" id="A0A6M3JTH5"/>
<gene>
    <name evidence="1" type="ORF">MM415A02949_0001</name>
</gene>
<accession>A0A6M3JTH5</accession>
<dbReference type="EMBL" id="MT141918">
    <property type="protein sequence ID" value="QJA72017.1"/>
    <property type="molecule type" value="Genomic_DNA"/>
</dbReference>
<protein>
    <submittedName>
        <fullName evidence="1">Uncharacterized protein</fullName>
    </submittedName>
</protein>
<name>A0A6M3JTH5_9ZZZZ</name>
<proteinExistence type="predicted"/>